<organism evidence="2 3">
    <name type="scientific">Saccharothrix texasensis</name>
    <dbReference type="NCBI Taxonomy" id="103734"/>
    <lineage>
        <taxon>Bacteria</taxon>
        <taxon>Bacillati</taxon>
        <taxon>Actinomycetota</taxon>
        <taxon>Actinomycetes</taxon>
        <taxon>Pseudonocardiales</taxon>
        <taxon>Pseudonocardiaceae</taxon>
        <taxon>Saccharothrix</taxon>
    </lineage>
</organism>
<name>A0A3N1H5X8_9PSEU</name>
<proteinExistence type="predicted"/>
<feature type="compositionally biased region" description="Low complexity" evidence="1">
    <location>
        <begin position="13"/>
        <end position="23"/>
    </location>
</feature>
<evidence type="ECO:0000313" key="2">
    <source>
        <dbReference type="EMBL" id="ROP37927.1"/>
    </source>
</evidence>
<dbReference type="Proteomes" id="UP000268727">
    <property type="component" value="Unassembled WGS sequence"/>
</dbReference>
<evidence type="ECO:0000256" key="1">
    <source>
        <dbReference type="SAM" id="MobiDB-lite"/>
    </source>
</evidence>
<keyword evidence="3" id="KW-1185">Reference proteome</keyword>
<gene>
    <name evidence="2" type="ORF">EDD40_3257</name>
</gene>
<dbReference type="EMBL" id="RJKM01000001">
    <property type="protein sequence ID" value="ROP37927.1"/>
    <property type="molecule type" value="Genomic_DNA"/>
</dbReference>
<accession>A0A3N1H5X8</accession>
<sequence>MAAGAARADRTSTTAERLTAAEAAEPHARMADAFKPYRKRLRSLSGQFRLDWEVRADGQTFSSRTTIDFDVGVPDTVAVESSGTNEFASGKYAAAQPFAVG</sequence>
<evidence type="ECO:0000313" key="3">
    <source>
        <dbReference type="Proteomes" id="UP000268727"/>
    </source>
</evidence>
<reference evidence="2 3" key="1">
    <citation type="submission" date="2018-11" db="EMBL/GenBank/DDBJ databases">
        <title>Sequencing the genomes of 1000 actinobacteria strains.</title>
        <authorList>
            <person name="Klenk H.-P."/>
        </authorList>
    </citation>
    <scope>NUCLEOTIDE SEQUENCE [LARGE SCALE GENOMIC DNA]</scope>
    <source>
        <strain evidence="2 3">DSM 44231</strain>
    </source>
</reference>
<feature type="region of interest" description="Disordered" evidence="1">
    <location>
        <begin position="1"/>
        <end position="24"/>
    </location>
</feature>
<comment type="caution">
    <text evidence="2">The sequence shown here is derived from an EMBL/GenBank/DDBJ whole genome shotgun (WGS) entry which is preliminary data.</text>
</comment>
<dbReference type="AlphaFoldDB" id="A0A3N1H5X8"/>
<protein>
    <submittedName>
        <fullName evidence="2">Uncharacterized protein</fullName>
    </submittedName>
</protein>